<evidence type="ECO:0008006" key="4">
    <source>
        <dbReference type="Google" id="ProtNLM"/>
    </source>
</evidence>
<protein>
    <recommendedName>
        <fullName evidence="4">Hepcidin</fullName>
    </recommendedName>
</protein>
<evidence type="ECO:0000313" key="2">
    <source>
        <dbReference type="EMBL" id="KAK4364975.1"/>
    </source>
</evidence>
<name>A0AAE1VM32_9SOLA</name>
<dbReference type="AlphaFoldDB" id="A0AAE1VM32"/>
<feature type="chain" id="PRO_5042023614" description="Hepcidin" evidence="1">
    <location>
        <begin position="24"/>
        <end position="76"/>
    </location>
</feature>
<comment type="caution">
    <text evidence="2">The sequence shown here is derived from an EMBL/GenBank/DDBJ whole genome shotgun (WGS) entry which is preliminary data.</text>
</comment>
<dbReference type="EMBL" id="JAVYJV010000008">
    <property type="protein sequence ID" value="KAK4364975.1"/>
    <property type="molecule type" value="Genomic_DNA"/>
</dbReference>
<feature type="signal peptide" evidence="1">
    <location>
        <begin position="1"/>
        <end position="23"/>
    </location>
</feature>
<dbReference type="Proteomes" id="UP001291623">
    <property type="component" value="Unassembled WGS sequence"/>
</dbReference>
<keyword evidence="3" id="KW-1185">Reference proteome</keyword>
<evidence type="ECO:0000256" key="1">
    <source>
        <dbReference type="SAM" id="SignalP"/>
    </source>
</evidence>
<organism evidence="2 3">
    <name type="scientific">Anisodus tanguticus</name>
    <dbReference type="NCBI Taxonomy" id="243964"/>
    <lineage>
        <taxon>Eukaryota</taxon>
        <taxon>Viridiplantae</taxon>
        <taxon>Streptophyta</taxon>
        <taxon>Embryophyta</taxon>
        <taxon>Tracheophyta</taxon>
        <taxon>Spermatophyta</taxon>
        <taxon>Magnoliopsida</taxon>
        <taxon>eudicotyledons</taxon>
        <taxon>Gunneridae</taxon>
        <taxon>Pentapetalae</taxon>
        <taxon>asterids</taxon>
        <taxon>lamiids</taxon>
        <taxon>Solanales</taxon>
        <taxon>Solanaceae</taxon>
        <taxon>Solanoideae</taxon>
        <taxon>Hyoscyameae</taxon>
        <taxon>Anisodus</taxon>
    </lineage>
</organism>
<keyword evidence="1" id="KW-0732">Signal</keyword>
<evidence type="ECO:0000313" key="3">
    <source>
        <dbReference type="Proteomes" id="UP001291623"/>
    </source>
</evidence>
<proteinExistence type="predicted"/>
<reference evidence="2" key="1">
    <citation type="submission" date="2023-12" db="EMBL/GenBank/DDBJ databases">
        <title>Genome assembly of Anisodus tanguticus.</title>
        <authorList>
            <person name="Wang Y.-J."/>
        </authorList>
    </citation>
    <scope>NUCLEOTIDE SEQUENCE</scope>
    <source>
        <strain evidence="2">KB-2021</strain>
        <tissue evidence="2">Leaf</tissue>
    </source>
</reference>
<gene>
    <name evidence="2" type="ORF">RND71_016333</name>
</gene>
<sequence length="76" mass="8737">MKTTKAMILVIFFLVLSPYSNFGDSSFGVQEYVDVLTQDKIGTSSLPTMYHRRILRCKCPCWRWPVCCESITAKKP</sequence>
<accession>A0AAE1VM32</accession>